<evidence type="ECO:0000313" key="4">
    <source>
        <dbReference type="EMBL" id="CAL4785129.1"/>
    </source>
</evidence>
<dbReference type="InterPro" id="IPR036237">
    <property type="entry name" value="Xyl_isomerase-like_sf"/>
</dbReference>
<dbReference type="AlphaFoldDB" id="A0A9P1CSM0"/>
<dbReference type="Gene3D" id="3.20.20.150">
    <property type="entry name" value="Divalent-metal-dependent TIM barrel enzymes"/>
    <property type="match status" value="1"/>
</dbReference>
<evidence type="ECO:0000313" key="5">
    <source>
        <dbReference type="Proteomes" id="UP001152797"/>
    </source>
</evidence>
<feature type="domain" description="Xylose isomerase-like TIM barrel" evidence="2">
    <location>
        <begin position="72"/>
        <end position="297"/>
    </location>
</feature>
<gene>
    <name evidence="3" type="ORF">C1SCF055_LOCUS24163</name>
</gene>
<dbReference type="OrthoDB" id="448767at2759"/>
<evidence type="ECO:0000259" key="2">
    <source>
        <dbReference type="Pfam" id="PF01261"/>
    </source>
</evidence>
<evidence type="ECO:0000313" key="3">
    <source>
        <dbReference type="EMBL" id="CAI3997817.1"/>
    </source>
</evidence>
<keyword evidence="4" id="KW-0413">Isomerase</keyword>
<dbReference type="InterPro" id="IPR013022">
    <property type="entry name" value="Xyl_isomerase-like_TIM-brl"/>
</dbReference>
<keyword evidence="5" id="KW-1185">Reference proteome</keyword>
<dbReference type="PROSITE" id="PS51318">
    <property type="entry name" value="TAT"/>
    <property type="match status" value="1"/>
</dbReference>
<evidence type="ECO:0000256" key="1">
    <source>
        <dbReference type="SAM" id="MobiDB-lite"/>
    </source>
</evidence>
<organism evidence="3">
    <name type="scientific">Cladocopium goreaui</name>
    <dbReference type="NCBI Taxonomy" id="2562237"/>
    <lineage>
        <taxon>Eukaryota</taxon>
        <taxon>Sar</taxon>
        <taxon>Alveolata</taxon>
        <taxon>Dinophyceae</taxon>
        <taxon>Suessiales</taxon>
        <taxon>Symbiodiniaceae</taxon>
        <taxon>Cladocopium</taxon>
    </lineage>
</organism>
<dbReference type="PANTHER" id="PTHR12110:SF53">
    <property type="entry name" value="BLR5974 PROTEIN"/>
    <property type="match status" value="1"/>
</dbReference>
<proteinExistence type="predicted"/>
<dbReference type="PANTHER" id="PTHR12110">
    <property type="entry name" value="HYDROXYPYRUVATE ISOMERASE"/>
    <property type="match status" value="1"/>
</dbReference>
<dbReference type="InterPro" id="IPR050312">
    <property type="entry name" value="IolE/XylAMocC-like"/>
</dbReference>
<name>A0A9P1CSM0_9DINO</name>
<dbReference type="EMBL" id="CAMXCT030002380">
    <property type="protein sequence ID" value="CAL4785129.1"/>
    <property type="molecule type" value="Genomic_DNA"/>
</dbReference>
<accession>A0A9P1CSM0</accession>
<reference evidence="3" key="1">
    <citation type="submission" date="2022-10" db="EMBL/GenBank/DDBJ databases">
        <authorList>
            <person name="Chen Y."/>
            <person name="Dougan E. K."/>
            <person name="Chan C."/>
            <person name="Rhodes N."/>
            <person name="Thang M."/>
        </authorList>
    </citation>
    <scope>NUCLEOTIDE SEQUENCE</scope>
</reference>
<dbReference type="InterPro" id="IPR006311">
    <property type="entry name" value="TAT_signal"/>
</dbReference>
<dbReference type="GO" id="GO:0016853">
    <property type="term" value="F:isomerase activity"/>
    <property type="evidence" value="ECO:0007669"/>
    <property type="project" value="UniProtKB-KW"/>
</dbReference>
<dbReference type="EMBL" id="CAMXCT010002380">
    <property type="protein sequence ID" value="CAI3997817.1"/>
    <property type="molecule type" value="Genomic_DNA"/>
</dbReference>
<dbReference type="Proteomes" id="UP001152797">
    <property type="component" value="Unassembled WGS sequence"/>
</dbReference>
<dbReference type="SUPFAM" id="SSF51658">
    <property type="entry name" value="Xylose isomerase-like"/>
    <property type="match status" value="1"/>
</dbReference>
<dbReference type="EMBL" id="CAMXCT020002380">
    <property type="protein sequence ID" value="CAL1151192.1"/>
    <property type="molecule type" value="Genomic_DNA"/>
</dbReference>
<comment type="caution">
    <text evidence="3">The sequence shown here is derived from an EMBL/GenBank/DDBJ whole genome shotgun (WGS) entry which is preliminary data.</text>
</comment>
<reference evidence="4 5" key="2">
    <citation type="submission" date="2024-05" db="EMBL/GenBank/DDBJ databases">
        <authorList>
            <person name="Chen Y."/>
            <person name="Shah S."/>
            <person name="Dougan E. K."/>
            <person name="Thang M."/>
            <person name="Chan C."/>
        </authorList>
    </citation>
    <scope>NUCLEOTIDE SEQUENCE [LARGE SCALE GENOMIC DNA]</scope>
</reference>
<dbReference type="Pfam" id="PF01261">
    <property type="entry name" value="AP_endonuc_2"/>
    <property type="match status" value="1"/>
</dbReference>
<protein>
    <submittedName>
        <fullName evidence="4">Xylose isomerase-like TIM barrel</fullName>
    </submittedName>
</protein>
<sequence length="534" mass="58407">MRSEPRLLPALPRRQFLQTAAAGVAAASLPRWAMGGSSVAPFKISLAEWSLHNTFGRDGKDNLEFPRIAREDFGIEAVEYVTAFFGDHAKDTAYLGDLLQRCADHGVKSLLIMVDGEGALGDADDAKRTEAIENHRKWLEAAQLLGCHSIRVNAQSQGSYAEQLALAADGLARLGEVADEYGLNVLVENHGGLSSNGAWLSGVMRRVHRSNVGTLPDFGNFRMGSWGDEDAPWYDRYQGVEELMPFAKAVSAKSHEFDAEGNEVRTDYERMMKIVLNAGYSGYVGIEWEGGEPGEHEGIHLTKALLERVRDSVWARRPCSIVGQGLPGVRHSGRIAVTAGATGVSRGAFAGGEECGRERGAGVGPTPPARMVAERLGEKAPDWVTFFREVLGIDGVVRRTFPNFDDLTEFERSEEFAEIQKIMVRLRENKATADAETEPTRVITVRLPKSMHEYLRTEAHDLRTSMNKLCISKLLQMIEQEMIPADKTALPKRRTTPAPAASTPSLTGASTTPQPTPSHPTPGHSESPFKSNGF</sequence>
<feature type="region of interest" description="Disordered" evidence="1">
    <location>
        <begin position="485"/>
        <end position="534"/>
    </location>
</feature>